<dbReference type="PANTHER" id="PTHR11964">
    <property type="entry name" value="S-ADENOSYLMETHIONINE SYNTHETASE"/>
    <property type="match status" value="1"/>
</dbReference>
<dbReference type="InterPro" id="IPR002133">
    <property type="entry name" value="S-AdoMet_synthetase"/>
</dbReference>
<evidence type="ECO:0000256" key="10">
    <source>
        <dbReference type="RuleBase" id="RU000541"/>
    </source>
</evidence>
<keyword evidence="8 10" id="KW-0460">Magnesium</keyword>
<dbReference type="EMBL" id="JQFZ01000275">
    <property type="protein sequence ID" value="KGO52007.1"/>
    <property type="molecule type" value="Genomic_DNA"/>
</dbReference>
<dbReference type="GeneID" id="27679160"/>
<dbReference type="GO" id="GO:0006730">
    <property type="term" value="P:one-carbon metabolic process"/>
    <property type="evidence" value="ECO:0007669"/>
    <property type="project" value="UniProtKB-KW"/>
</dbReference>
<evidence type="ECO:0000259" key="12">
    <source>
        <dbReference type="Pfam" id="PF00438"/>
    </source>
</evidence>
<gene>
    <name evidence="15" type="ORF">PEX2_064690</name>
</gene>
<evidence type="ECO:0000256" key="1">
    <source>
        <dbReference type="ARBA" id="ARBA00005224"/>
    </source>
</evidence>
<evidence type="ECO:0000256" key="2">
    <source>
        <dbReference type="ARBA" id="ARBA00009685"/>
    </source>
</evidence>
<keyword evidence="6 10" id="KW-0547">Nucleotide-binding</keyword>
<keyword evidence="16" id="KW-1185">Reference proteome</keyword>
<dbReference type="EC" id="2.5.1.6" evidence="10"/>
<comment type="catalytic activity">
    <reaction evidence="10">
        <text>L-methionine + ATP + H2O = S-adenosyl-L-methionine + phosphate + diphosphate</text>
        <dbReference type="Rhea" id="RHEA:21080"/>
        <dbReference type="ChEBI" id="CHEBI:15377"/>
        <dbReference type="ChEBI" id="CHEBI:30616"/>
        <dbReference type="ChEBI" id="CHEBI:33019"/>
        <dbReference type="ChEBI" id="CHEBI:43474"/>
        <dbReference type="ChEBI" id="CHEBI:57844"/>
        <dbReference type="ChEBI" id="CHEBI:59789"/>
        <dbReference type="EC" id="2.5.1.6"/>
    </reaction>
</comment>
<keyword evidence="5 10" id="KW-0479">Metal-binding</keyword>
<evidence type="ECO:0000256" key="4">
    <source>
        <dbReference type="ARBA" id="ARBA00022679"/>
    </source>
</evidence>
<organism evidence="15 16">
    <name type="scientific">Penicillium expansum</name>
    <name type="common">Blue mold rot fungus</name>
    <dbReference type="NCBI Taxonomy" id="27334"/>
    <lineage>
        <taxon>Eukaryota</taxon>
        <taxon>Fungi</taxon>
        <taxon>Dikarya</taxon>
        <taxon>Ascomycota</taxon>
        <taxon>Pezizomycotina</taxon>
        <taxon>Eurotiomycetes</taxon>
        <taxon>Eurotiomycetidae</taxon>
        <taxon>Eurotiales</taxon>
        <taxon>Aspergillaceae</taxon>
        <taxon>Penicillium</taxon>
    </lineage>
</organism>
<dbReference type="InterPro" id="IPR022629">
    <property type="entry name" value="S-AdoMet_synt_central"/>
</dbReference>
<dbReference type="OrthoDB" id="5852090at2759"/>
<dbReference type="Pfam" id="PF02773">
    <property type="entry name" value="S-AdoMet_synt_C"/>
    <property type="match status" value="1"/>
</dbReference>
<evidence type="ECO:0000256" key="11">
    <source>
        <dbReference type="RuleBase" id="RU004462"/>
    </source>
</evidence>
<dbReference type="UniPathway" id="UPA00315">
    <property type="reaction ID" value="UER00080"/>
</dbReference>
<evidence type="ECO:0000256" key="5">
    <source>
        <dbReference type="ARBA" id="ARBA00022723"/>
    </source>
</evidence>
<dbReference type="VEuPathDB" id="FungiDB:PEXP_013540"/>
<dbReference type="GO" id="GO:0005524">
    <property type="term" value="F:ATP binding"/>
    <property type="evidence" value="ECO:0007669"/>
    <property type="project" value="UniProtKB-KW"/>
</dbReference>
<dbReference type="InterPro" id="IPR022630">
    <property type="entry name" value="S-AdoMet_synt_C"/>
</dbReference>
<dbReference type="PROSITE" id="PS00377">
    <property type="entry name" value="ADOMET_SYNTHASE_2"/>
    <property type="match status" value="1"/>
</dbReference>
<dbReference type="InterPro" id="IPR022628">
    <property type="entry name" value="S-AdoMet_synt_N"/>
</dbReference>
<dbReference type="RefSeq" id="XP_016594805.1">
    <property type="nucleotide sequence ID" value="XM_016743740.1"/>
</dbReference>
<keyword evidence="9 10" id="KW-0630">Potassium</keyword>
<dbReference type="FunFam" id="3.30.300.10:FF:000003">
    <property type="entry name" value="S-adenosylmethionine synthase"/>
    <property type="match status" value="1"/>
</dbReference>
<feature type="domain" description="S-adenosylmethionine synthetase C-terminal" evidence="14">
    <location>
        <begin position="255"/>
        <end position="385"/>
    </location>
</feature>
<evidence type="ECO:0000313" key="15">
    <source>
        <dbReference type="EMBL" id="KGO52007.1"/>
    </source>
</evidence>
<dbReference type="FunFam" id="3.30.300.10:FF:000004">
    <property type="entry name" value="S-adenosylmethionine synthase"/>
    <property type="match status" value="1"/>
</dbReference>
<dbReference type="Pfam" id="PF00438">
    <property type="entry name" value="S-AdoMet_synt_N"/>
    <property type="match status" value="1"/>
</dbReference>
<evidence type="ECO:0000256" key="3">
    <source>
        <dbReference type="ARBA" id="ARBA00022563"/>
    </source>
</evidence>
<name>A0A0A2J9A2_PENEN</name>
<evidence type="ECO:0000259" key="14">
    <source>
        <dbReference type="Pfam" id="PF02773"/>
    </source>
</evidence>
<evidence type="ECO:0000259" key="13">
    <source>
        <dbReference type="Pfam" id="PF02772"/>
    </source>
</evidence>
<feature type="domain" description="S-adenosylmethionine synthetase N-terminal" evidence="12">
    <location>
        <begin position="12"/>
        <end position="107"/>
    </location>
</feature>
<evidence type="ECO:0000256" key="8">
    <source>
        <dbReference type="ARBA" id="ARBA00022842"/>
    </source>
</evidence>
<feature type="domain" description="S-adenosylmethionine synthetase central" evidence="13">
    <location>
        <begin position="126"/>
        <end position="245"/>
    </location>
</feature>
<keyword evidence="3 10" id="KW-0554">One-carbon metabolism</keyword>
<comment type="function">
    <text evidence="10">Catalyzes the formation of S-adenosylmethionine from methionine and ATP.</text>
</comment>
<accession>A0A0A2J9A2</accession>
<dbReference type="AlphaFoldDB" id="A0A0A2J9A2"/>
<dbReference type="CDD" id="cd18079">
    <property type="entry name" value="S-AdoMet_synt"/>
    <property type="match status" value="1"/>
</dbReference>
<evidence type="ECO:0000256" key="9">
    <source>
        <dbReference type="ARBA" id="ARBA00022958"/>
    </source>
</evidence>
<evidence type="ECO:0000256" key="7">
    <source>
        <dbReference type="ARBA" id="ARBA00022840"/>
    </source>
</evidence>
<dbReference type="GO" id="GO:0046872">
    <property type="term" value="F:metal ion binding"/>
    <property type="evidence" value="ECO:0007669"/>
    <property type="project" value="UniProtKB-KW"/>
</dbReference>
<comment type="pathway">
    <text evidence="1 10">Amino-acid biosynthesis; S-adenosyl-L-methionine biosynthesis; S-adenosyl-L-methionine from L-methionine: step 1/1.</text>
</comment>
<dbReference type="InterPro" id="IPR022631">
    <property type="entry name" value="ADOMET_SYNTHASE_CS"/>
</dbReference>
<dbReference type="Pfam" id="PF02772">
    <property type="entry name" value="S-AdoMet_synt_M"/>
    <property type="match status" value="1"/>
</dbReference>
<comment type="cofactor">
    <cofactor evidence="10">
        <name>Mg(2+)</name>
        <dbReference type="ChEBI" id="CHEBI:18420"/>
    </cofactor>
    <text evidence="10">Binds 2 magnesium ions per subunit. The magnesium ions interact primarily with the substrate.</text>
</comment>
<dbReference type="SUPFAM" id="SSF55973">
    <property type="entry name" value="S-adenosylmethionine synthetase"/>
    <property type="match status" value="3"/>
</dbReference>
<keyword evidence="7 10" id="KW-0067">ATP-binding</keyword>
<proteinExistence type="inferred from homology"/>
<dbReference type="Proteomes" id="UP000030143">
    <property type="component" value="Unassembled WGS sequence"/>
</dbReference>
<comment type="caution">
    <text evidence="15">The sequence shown here is derived from an EMBL/GenBank/DDBJ whole genome shotgun (WGS) entry which is preliminary data.</text>
</comment>
<reference evidence="15 16" key="1">
    <citation type="journal article" date="2015" name="Mol. Plant Microbe Interact.">
        <title>Genome, transcriptome, and functional analyses of Penicillium expansum provide new insights into secondary metabolism and pathogenicity.</title>
        <authorList>
            <person name="Ballester A.R."/>
            <person name="Marcet-Houben M."/>
            <person name="Levin E."/>
            <person name="Sela N."/>
            <person name="Selma-Lazaro C."/>
            <person name="Carmona L."/>
            <person name="Wisniewski M."/>
            <person name="Droby S."/>
            <person name="Gonzalez-Candelas L."/>
            <person name="Gabaldon T."/>
        </authorList>
    </citation>
    <scope>NUCLEOTIDE SEQUENCE [LARGE SCALE GENOMIC DNA]</scope>
    <source>
        <strain evidence="15 16">MD-8</strain>
    </source>
</reference>
<protein>
    <recommendedName>
        <fullName evidence="10">S-adenosylmethionine synthase</fullName>
        <ecNumber evidence="10">2.5.1.6</ecNumber>
    </recommendedName>
</protein>
<dbReference type="PIRSF" id="PIRSF000497">
    <property type="entry name" value="MAT"/>
    <property type="match status" value="1"/>
</dbReference>
<evidence type="ECO:0000256" key="6">
    <source>
        <dbReference type="ARBA" id="ARBA00022741"/>
    </source>
</evidence>
<dbReference type="GO" id="GO:0004478">
    <property type="term" value="F:methionine adenosyltransferase activity"/>
    <property type="evidence" value="ECO:0007669"/>
    <property type="project" value="UniProtKB-EC"/>
</dbReference>
<dbReference type="GO" id="GO:0006556">
    <property type="term" value="P:S-adenosylmethionine biosynthetic process"/>
    <property type="evidence" value="ECO:0007669"/>
    <property type="project" value="UniProtKB-UniPathway"/>
</dbReference>
<dbReference type="InterPro" id="IPR022636">
    <property type="entry name" value="S-AdoMet_synthetase_sfam"/>
</dbReference>
<dbReference type="HOGENOM" id="CLU_041802_1_1_1"/>
<dbReference type="PhylomeDB" id="A0A0A2J9A2"/>
<evidence type="ECO:0000313" key="16">
    <source>
        <dbReference type="Proteomes" id="UP000030143"/>
    </source>
</evidence>
<keyword evidence="4 10" id="KW-0808">Transferase</keyword>
<sequence length="391" mass="43172">MLLKTETTEPTFLFTSESVGEGHPDKVCDQIADAILDACLTQDPLSKVAIEAAARPGLIFVFGVLDTQAKVDVDAIARAVLKDIGYDSAYQELDYKTCKVMDHIERRTTPEAAAPLVFLSTSDTEAAGDQGIIFGYASNETPQSLPLTIELSHRITRQMKTARLDGTLPWLLPDTKTQVTIEYARRKNGETVPLRVHTIVLTAQHTPDVTVEELRREVFEKVICKAVPAQYLDDQTVYYIQPTGDLGVTPSGKFAGVTGRKIVVDTYGGWGAHGGGAFSGKDYRQVDRSAAYMARWIAKSIIHAGLAQRCLIQLSYSIGVAEPLSIFVDTYGTGKMTDLQLEKVVFENFDMRPAFIAKKLGLTKPIYYQTSKNGHFTNSLFPWEKPKDLIL</sequence>
<dbReference type="Gene3D" id="3.30.300.10">
    <property type="match status" value="3"/>
</dbReference>
<comment type="similarity">
    <text evidence="2 11">Belongs to the AdoMet synthase family.</text>
</comment>
<comment type="cofactor">
    <cofactor evidence="10">
        <name>K(+)</name>
        <dbReference type="ChEBI" id="CHEBI:29103"/>
    </cofactor>
    <text evidence="10">Binds 1 potassium ion per subunit. The potassium ion interacts primarily with the substrate.</text>
</comment>
<dbReference type="NCBIfam" id="TIGR01034">
    <property type="entry name" value="metK"/>
    <property type="match status" value="1"/>
</dbReference>
<dbReference type="STRING" id="27334.A0A0A2J9A2"/>